<reference evidence="4 5" key="1">
    <citation type="submission" date="2020-07" db="EMBL/GenBank/DDBJ databases">
        <title>Taxonomic revisions and descriptions of new bacterial species based on genomic comparisons in the high-G+C-content subgroup of the family Alcaligenaceae.</title>
        <authorList>
            <person name="Szabo A."/>
            <person name="Felfoldi T."/>
        </authorList>
    </citation>
    <scope>NUCLEOTIDE SEQUENCE [LARGE SCALE GENOMIC DNA]</scope>
    <source>
        <strain evidence="4 5">DSM 25667</strain>
    </source>
</reference>
<evidence type="ECO:0000313" key="4">
    <source>
        <dbReference type="EMBL" id="NYT85848.1"/>
    </source>
</evidence>
<dbReference type="AlphaFoldDB" id="A0A853GRX8"/>
<evidence type="ECO:0000256" key="1">
    <source>
        <dbReference type="ARBA" id="ARBA00022603"/>
    </source>
</evidence>
<keyword evidence="2 4" id="KW-0808">Transferase</keyword>
<evidence type="ECO:0000313" key="5">
    <source>
        <dbReference type="Proteomes" id="UP000554144"/>
    </source>
</evidence>
<dbReference type="EMBL" id="JACCEV010000002">
    <property type="protein sequence ID" value="NYT85848.1"/>
    <property type="molecule type" value="Genomic_DNA"/>
</dbReference>
<comment type="caution">
    <text evidence="4">The sequence shown here is derived from an EMBL/GenBank/DDBJ whole genome shotgun (WGS) entry which is preliminary data.</text>
</comment>
<keyword evidence="5" id="KW-1185">Reference proteome</keyword>
<dbReference type="Proteomes" id="UP000554144">
    <property type="component" value="Unassembled WGS sequence"/>
</dbReference>
<dbReference type="Pfam" id="PF01596">
    <property type="entry name" value="Methyltransf_3"/>
    <property type="match status" value="1"/>
</dbReference>
<dbReference type="InterPro" id="IPR050362">
    <property type="entry name" value="Cation-dep_OMT"/>
</dbReference>
<dbReference type="PANTHER" id="PTHR10509">
    <property type="entry name" value="O-METHYLTRANSFERASE-RELATED"/>
    <property type="match status" value="1"/>
</dbReference>
<dbReference type="GO" id="GO:0032259">
    <property type="term" value="P:methylation"/>
    <property type="evidence" value="ECO:0007669"/>
    <property type="project" value="UniProtKB-KW"/>
</dbReference>
<dbReference type="GO" id="GO:0008171">
    <property type="term" value="F:O-methyltransferase activity"/>
    <property type="evidence" value="ECO:0007669"/>
    <property type="project" value="InterPro"/>
</dbReference>
<dbReference type="PROSITE" id="PS51682">
    <property type="entry name" value="SAM_OMT_I"/>
    <property type="match status" value="1"/>
</dbReference>
<dbReference type="OrthoDB" id="9799672at2"/>
<keyword evidence="3" id="KW-0949">S-adenosyl-L-methionine</keyword>
<dbReference type="PANTHER" id="PTHR10509:SF14">
    <property type="entry name" value="CAFFEOYL-COA O-METHYLTRANSFERASE 3-RELATED"/>
    <property type="match status" value="1"/>
</dbReference>
<proteinExistence type="predicted"/>
<protein>
    <submittedName>
        <fullName evidence="4">O-methyltransferase</fullName>
    </submittedName>
</protein>
<dbReference type="InterPro" id="IPR029063">
    <property type="entry name" value="SAM-dependent_MTases_sf"/>
</dbReference>
<dbReference type="Gene3D" id="3.40.50.150">
    <property type="entry name" value="Vaccinia Virus protein VP39"/>
    <property type="match status" value="1"/>
</dbReference>
<organism evidence="4 5">
    <name type="scientific">Pollutimonas harenae</name>
    <dbReference type="NCBI Taxonomy" id="657015"/>
    <lineage>
        <taxon>Bacteria</taxon>
        <taxon>Pseudomonadati</taxon>
        <taxon>Pseudomonadota</taxon>
        <taxon>Betaproteobacteria</taxon>
        <taxon>Burkholderiales</taxon>
        <taxon>Alcaligenaceae</taxon>
        <taxon>Pollutimonas</taxon>
    </lineage>
</organism>
<evidence type="ECO:0000256" key="2">
    <source>
        <dbReference type="ARBA" id="ARBA00022679"/>
    </source>
</evidence>
<name>A0A853GRX8_9BURK</name>
<dbReference type="RefSeq" id="WP_130039399.1">
    <property type="nucleotide sequence ID" value="NZ_JACCEV010000002.1"/>
</dbReference>
<dbReference type="SUPFAM" id="SSF53335">
    <property type="entry name" value="S-adenosyl-L-methionine-dependent methyltransferases"/>
    <property type="match status" value="1"/>
</dbReference>
<evidence type="ECO:0000256" key="3">
    <source>
        <dbReference type="ARBA" id="ARBA00022691"/>
    </source>
</evidence>
<keyword evidence="1 4" id="KW-0489">Methyltransferase</keyword>
<dbReference type="CDD" id="cd02440">
    <property type="entry name" value="AdoMet_MTases"/>
    <property type="match status" value="1"/>
</dbReference>
<sequence>MNQEQWNQVDDYFSATLAPSDPVLDAALADSHAAGLPAINVAPNQGKLLQLLARISGARRILEIGTLGGYSTIWLARALPPGGSIVTLELEPEHAKVAQANLQRAGFGDAVSVKEGNAVDTLKSLVADQVEPFDFVFIDADKQNNPHYLEWSLKLSRPGTVIVTDNVVRKGGVADLSNHDPDVEGVRSLFTMAAANPSLSSTAVQTVGTKGWDGFAITVVSG</sequence>
<gene>
    <name evidence="4" type="ORF">H0A62_09555</name>
</gene>
<accession>A0A853GRX8</accession>
<dbReference type="InterPro" id="IPR002935">
    <property type="entry name" value="SAM_O-MeTrfase"/>
</dbReference>
<dbReference type="GO" id="GO:0008757">
    <property type="term" value="F:S-adenosylmethionine-dependent methyltransferase activity"/>
    <property type="evidence" value="ECO:0007669"/>
    <property type="project" value="TreeGrafter"/>
</dbReference>